<evidence type="ECO:0000256" key="8">
    <source>
        <dbReference type="ARBA" id="ARBA00022723"/>
    </source>
</evidence>
<evidence type="ECO:0000256" key="10">
    <source>
        <dbReference type="ARBA" id="ARBA00022833"/>
    </source>
</evidence>
<comment type="similarity">
    <text evidence="3 13">Belongs to the peptidase M7 family.</text>
</comment>
<dbReference type="GO" id="GO:0008270">
    <property type="term" value="F:zinc ion binding"/>
    <property type="evidence" value="ECO:0007669"/>
    <property type="project" value="UniProtKB-UniRule"/>
</dbReference>
<proteinExistence type="inferred from homology"/>
<dbReference type="RefSeq" id="WP_209338795.1">
    <property type="nucleotide sequence ID" value="NZ_JAGIQL010000014.1"/>
</dbReference>
<feature type="binding site" evidence="15">
    <location>
        <position position="159"/>
    </location>
    <ligand>
        <name>Zn(2+)</name>
        <dbReference type="ChEBI" id="CHEBI:29105"/>
        <note>catalytic</note>
    </ligand>
</feature>
<comment type="cofactor">
    <cofactor evidence="15">
        <name>Ca(2+)</name>
        <dbReference type="ChEBI" id="CHEBI:29108"/>
    </cofactor>
    <text evidence="15">Binds 1 Ca(2+) ion per subunit.</text>
</comment>
<dbReference type="GO" id="GO:0004222">
    <property type="term" value="F:metalloendopeptidase activity"/>
    <property type="evidence" value="ECO:0007669"/>
    <property type="project" value="UniProtKB-UniRule"/>
</dbReference>
<feature type="binding site" evidence="15">
    <location>
        <position position="144"/>
    </location>
    <ligand>
        <name>Ca(2+)</name>
        <dbReference type="ChEBI" id="CHEBI:29108"/>
    </ligand>
</feature>
<name>A0A940MAQ8_9ACTN</name>
<dbReference type="EC" id="3.4.24.77" evidence="4 13"/>
<evidence type="ECO:0000256" key="1">
    <source>
        <dbReference type="ARBA" id="ARBA00000612"/>
    </source>
</evidence>
<feature type="region of interest" description="Disordered" evidence="17">
    <location>
        <begin position="25"/>
        <end position="56"/>
    </location>
</feature>
<protein>
    <recommendedName>
        <fullName evidence="5 13">Extracellular small neutral protease</fullName>
        <ecNumber evidence="4 13">3.4.24.77</ecNumber>
    </recommendedName>
</protein>
<evidence type="ECO:0000256" key="2">
    <source>
        <dbReference type="ARBA" id="ARBA00004613"/>
    </source>
</evidence>
<dbReference type="PIRSF" id="PIRSF016573">
    <property type="entry name" value="Peptidase_M7"/>
    <property type="match status" value="1"/>
</dbReference>
<evidence type="ECO:0000313" key="18">
    <source>
        <dbReference type="EMBL" id="MBP0457016.1"/>
    </source>
</evidence>
<evidence type="ECO:0000256" key="11">
    <source>
        <dbReference type="ARBA" id="ARBA00023049"/>
    </source>
</evidence>
<keyword evidence="12" id="KW-1015">Disulfide bond</keyword>
<feature type="disulfide bond" evidence="16">
    <location>
        <begin position="165"/>
        <end position="178"/>
    </location>
</feature>
<evidence type="ECO:0000256" key="3">
    <source>
        <dbReference type="ARBA" id="ARBA00006571"/>
    </source>
</evidence>
<evidence type="ECO:0000256" key="17">
    <source>
        <dbReference type="SAM" id="MobiDB-lite"/>
    </source>
</evidence>
<feature type="active site" evidence="14">
    <location>
        <position position="150"/>
    </location>
</feature>
<keyword evidence="15" id="KW-0106">Calcium</keyword>
<reference evidence="18" key="1">
    <citation type="submission" date="2021-03" db="EMBL/GenBank/DDBJ databases">
        <title>Whole genome sequence of Streptomyces bomunensis MMS17-BM035.</title>
        <authorList>
            <person name="Lee J.H."/>
        </authorList>
    </citation>
    <scope>NUCLEOTIDE SEQUENCE</scope>
    <source>
        <strain evidence="18">MMS17-BM035</strain>
    </source>
</reference>
<evidence type="ECO:0000256" key="15">
    <source>
        <dbReference type="PIRSR" id="PIRSR016573-2"/>
    </source>
</evidence>
<dbReference type="AlphaFoldDB" id="A0A940MAQ8"/>
<comment type="catalytic activity">
    <reaction evidence="1 13">
        <text>Hydrolyzes proteins with a preference for Tyr or Phe in the P1' position. Has no action on amino-acid p-nitroanilides.</text>
        <dbReference type="EC" id="3.4.24.77"/>
    </reaction>
</comment>
<feature type="binding site" evidence="15">
    <location>
        <position position="153"/>
    </location>
    <ligand>
        <name>Zn(2+)</name>
        <dbReference type="ChEBI" id="CHEBI:29105"/>
        <note>catalytic</note>
    </ligand>
</feature>
<gene>
    <name evidence="18" type="ORF">JFN87_05800</name>
</gene>
<evidence type="ECO:0000256" key="5">
    <source>
        <dbReference type="ARBA" id="ARBA00019129"/>
    </source>
</evidence>
<feature type="signal peptide" evidence="13">
    <location>
        <begin position="1"/>
        <end position="21"/>
    </location>
</feature>
<accession>A0A940MAQ8</accession>
<sequence>MAAVAALIPAMLGVTSAAASANPAHAAHAARPAHSAPKADAANPAHPARPAHSAPKADAAVVTLTYDASRAGRWAGAISQGARNWNAAVHNVRLEPATSPGSANFVYVATSGWPQTTLGPIVPGGRRGEVQLGQEAVDEGYAMTRVAAHETGHILGLPDDYSGPCSELMSGHGPGPSCTNAEPSAAEAAQVDRNYAGRAAALAPKRQQIVIDVWHAPALAGAH</sequence>
<keyword evidence="8 13" id="KW-0479">Metal-binding</keyword>
<evidence type="ECO:0000256" key="9">
    <source>
        <dbReference type="ARBA" id="ARBA00022801"/>
    </source>
</evidence>
<dbReference type="SUPFAM" id="SSF55486">
    <property type="entry name" value="Metalloproteases ('zincins'), catalytic domain"/>
    <property type="match status" value="1"/>
</dbReference>
<keyword evidence="13" id="KW-0732">Signal</keyword>
<dbReference type="InterPro" id="IPR000013">
    <property type="entry name" value="Peptidase_M7"/>
</dbReference>
<evidence type="ECO:0000313" key="19">
    <source>
        <dbReference type="Proteomes" id="UP000670475"/>
    </source>
</evidence>
<dbReference type="Pfam" id="PF02031">
    <property type="entry name" value="Peptidase_M7"/>
    <property type="match status" value="1"/>
</dbReference>
<feature type="chain" id="PRO_5039776515" description="Extracellular small neutral protease" evidence="13">
    <location>
        <begin position="22"/>
        <end position="223"/>
    </location>
</feature>
<dbReference type="InterPro" id="IPR024079">
    <property type="entry name" value="MetalloPept_cat_dom_sf"/>
</dbReference>
<comment type="subcellular location">
    <subcellularLocation>
        <location evidence="2 13">Secreted</location>
    </subcellularLocation>
</comment>
<organism evidence="18 19">
    <name type="scientific">Streptomyces montanisoli</name>
    <dbReference type="NCBI Taxonomy" id="2798581"/>
    <lineage>
        <taxon>Bacteria</taxon>
        <taxon>Bacillati</taxon>
        <taxon>Actinomycetota</taxon>
        <taxon>Actinomycetes</taxon>
        <taxon>Kitasatosporales</taxon>
        <taxon>Streptomycetaceae</taxon>
        <taxon>Streptomyces</taxon>
    </lineage>
</organism>
<feature type="binding site" evidence="15">
    <location>
        <position position="149"/>
    </location>
    <ligand>
        <name>Zn(2+)</name>
        <dbReference type="ChEBI" id="CHEBI:29105"/>
        <note>catalytic</note>
    </ligand>
</feature>
<evidence type="ECO:0000256" key="13">
    <source>
        <dbReference type="PIRNR" id="PIRNR016573"/>
    </source>
</evidence>
<evidence type="ECO:0000256" key="4">
    <source>
        <dbReference type="ARBA" id="ARBA00012325"/>
    </source>
</evidence>
<evidence type="ECO:0000256" key="6">
    <source>
        <dbReference type="ARBA" id="ARBA00022525"/>
    </source>
</evidence>
<comment type="cofactor">
    <cofactor evidence="15">
        <name>Zn(2+)</name>
        <dbReference type="ChEBI" id="CHEBI:29105"/>
    </cofactor>
    <text evidence="15">Binds 1 zinc ion per subunit.</text>
</comment>
<dbReference type="Gene3D" id="3.40.390.10">
    <property type="entry name" value="Collagenase (Catalytic Domain)"/>
    <property type="match status" value="1"/>
</dbReference>
<dbReference type="Proteomes" id="UP000670475">
    <property type="component" value="Unassembled WGS sequence"/>
</dbReference>
<keyword evidence="11 13" id="KW-0482">Metalloprotease</keyword>
<dbReference type="GO" id="GO:0006508">
    <property type="term" value="P:proteolysis"/>
    <property type="evidence" value="ECO:0007669"/>
    <property type="project" value="UniProtKB-KW"/>
</dbReference>
<dbReference type="GO" id="GO:0005576">
    <property type="term" value="C:extracellular region"/>
    <property type="evidence" value="ECO:0007669"/>
    <property type="project" value="UniProtKB-SubCell"/>
</dbReference>
<evidence type="ECO:0000256" key="12">
    <source>
        <dbReference type="ARBA" id="ARBA00023157"/>
    </source>
</evidence>
<dbReference type="PRINTS" id="PR00787">
    <property type="entry name" value="NEUTRALPTASE"/>
</dbReference>
<keyword evidence="6 13" id="KW-0964">Secreted</keyword>
<keyword evidence="9 13" id="KW-0378">Hydrolase</keyword>
<keyword evidence="19" id="KW-1185">Reference proteome</keyword>
<evidence type="ECO:0000256" key="16">
    <source>
        <dbReference type="PIRSR" id="PIRSR016573-3"/>
    </source>
</evidence>
<keyword evidence="7 13" id="KW-0645">Protease</keyword>
<comment type="caution">
    <text evidence="18">The sequence shown here is derived from an EMBL/GenBank/DDBJ whole genome shotgun (WGS) entry which is preliminary data.</text>
</comment>
<keyword evidence="10 13" id="KW-0862">Zinc</keyword>
<evidence type="ECO:0000256" key="7">
    <source>
        <dbReference type="ARBA" id="ARBA00022670"/>
    </source>
</evidence>
<evidence type="ECO:0000256" key="14">
    <source>
        <dbReference type="PIRSR" id="PIRSR016573-1"/>
    </source>
</evidence>
<dbReference type="EMBL" id="JAGIQL010000014">
    <property type="protein sequence ID" value="MBP0457016.1"/>
    <property type="molecule type" value="Genomic_DNA"/>
</dbReference>